<comment type="caution">
    <text evidence="6">The sequence shown here is derived from an EMBL/GenBank/DDBJ whole genome shotgun (WGS) entry which is preliminary data.</text>
</comment>
<reference evidence="6 7" key="1">
    <citation type="submission" date="2017-12" db="EMBL/GenBank/DDBJ databases">
        <title>Phylogenetic diversity of female urinary microbiome.</title>
        <authorList>
            <person name="Thomas-White K."/>
            <person name="Wolfe A.J."/>
        </authorList>
    </citation>
    <scope>NUCLEOTIDE SEQUENCE [LARGE SCALE GENOMIC DNA]</scope>
    <source>
        <strain evidence="6 7">UMB0250</strain>
    </source>
</reference>
<dbReference type="EMBL" id="PKKJ01000008">
    <property type="protein sequence ID" value="PKY65984.1"/>
    <property type="molecule type" value="Genomic_DNA"/>
</dbReference>
<evidence type="ECO:0000256" key="4">
    <source>
        <dbReference type="SAM" id="Phobius"/>
    </source>
</evidence>
<dbReference type="InterPro" id="IPR042229">
    <property type="entry name" value="Listeria/Bacterioides_rpt_sf"/>
</dbReference>
<dbReference type="InterPro" id="IPR013378">
    <property type="entry name" value="InlB-like_B-rpt"/>
</dbReference>
<protein>
    <recommendedName>
        <fullName evidence="5">Atypical Rib domain-containing protein</fullName>
    </recommendedName>
</protein>
<evidence type="ECO:0000256" key="2">
    <source>
        <dbReference type="ARBA" id="ARBA00022729"/>
    </source>
</evidence>
<name>A0A2I1I4C1_9ACTO</name>
<gene>
    <name evidence="6" type="ORF">CYJ25_06505</name>
</gene>
<keyword evidence="4" id="KW-0472">Membrane</keyword>
<dbReference type="Pfam" id="PF09479">
    <property type="entry name" value="Flg_new"/>
    <property type="match status" value="5"/>
</dbReference>
<keyword evidence="4" id="KW-0812">Transmembrane</keyword>
<keyword evidence="2" id="KW-0732">Signal</keyword>
<accession>A0A2I1I4C1</accession>
<dbReference type="OrthoDB" id="3268315at2"/>
<evidence type="ECO:0000259" key="5">
    <source>
        <dbReference type="Pfam" id="PF18938"/>
    </source>
</evidence>
<dbReference type="Pfam" id="PF18938">
    <property type="entry name" value="aRib"/>
    <property type="match status" value="1"/>
</dbReference>
<evidence type="ECO:0000313" key="7">
    <source>
        <dbReference type="Proteomes" id="UP000234545"/>
    </source>
</evidence>
<feature type="transmembrane region" description="Helical" evidence="4">
    <location>
        <begin position="942"/>
        <end position="960"/>
    </location>
</feature>
<evidence type="ECO:0000313" key="6">
    <source>
        <dbReference type="EMBL" id="PKY65984.1"/>
    </source>
</evidence>
<dbReference type="Gene3D" id="2.60.40.4270">
    <property type="entry name" value="Listeria-Bacteroides repeat domain"/>
    <property type="match status" value="5"/>
</dbReference>
<evidence type="ECO:0000256" key="3">
    <source>
        <dbReference type="SAM" id="MobiDB-lite"/>
    </source>
</evidence>
<feature type="region of interest" description="Disordered" evidence="3">
    <location>
        <begin position="907"/>
        <end position="936"/>
    </location>
</feature>
<dbReference type="Gene3D" id="3.10.20.890">
    <property type="match status" value="1"/>
</dbReference>
<proteinExistence type="predicted"/>
<dbReference type="AlphaFoldDB" id="A0A2I1I4C1"/>
<keyword evidence="4" id="KW-1133">Transmembrane helix</keyword>
<feature type="compositionally biased region" description="Low complexity" evidence="3">
    <location>
        <begin position="909"/>
        <end position="921"/>
    </location>
</feature>
<evidence type="ECO:0000256" key="1">
    <source>
        <dbReference type="ARBA" id="ARBA00004196"/>
    </source>
</evidence>
<feature type="domain" description="Atypical Rib" evidence="5">
    <location>
        <begin position="314"/>
        <end position="383"/>
    </location>
</feature>
<organism evidence="6 7">
    <name type="scientific">Schaalia turicensis</name>
    <dbReference type="NCBI Taxonomy" id="131111"/>
    <lineage>
        <taxon>Bacteria</taxon>
        <taxon>Bacillati</taxon>
        <taxon>Actinomycetota</taxon>
        <taxon>Actinomycetes</taxon>
        <taxon>Actinomycetales</taxon>
        <taxon>Actinomycetaceae</taxon>
        <taxon>Schaalia</taxon>
    </lineage>
</organism>
<dbReference type="InterPro" id="IPR044024">
    <property type="entry name" value="aRib"/>
</dbReference>
<sequence>MVWRSGQKLLGNQCVLPKKPSVNVASAGDKTVSGKITIGSGQRKAKMLDVIIHVTVNRQAGGTEEKTVVIPPKAKANWEVTLGSELVAGDKVTVKQEFEGGISEGVVLEIKKGLNDQHKDELQMPSGEIWIEQAGAANIVNEEEQAEALRLVKEANPAIAGDIKSVELKISGTSEPKTAKINVTYTDDTTSGEIEAPDLTVKQVTERSRSAEISDITVVDNVIEGKLQGAGPFNDIKLQIFPKINKAGLASFNNENGCTTDKDSPDPIEVSVDSTTGKFTYRIPGTVGLPHTQIVGVSVKEKNKFVSCETTTVKLATPQKTEVRDPKKLTDADKKAIDAAIRKANTINGTSKLPDGTGFVDDPAFIEFDKEGNVTIISPNDVEVTWDSNHNPVYTKNPDGTYKLASGKENNVIKIPVKDLVKNVAPASPEITVDTNTGTVTITPPAYENLGDDTDLASYTFTYTDASGAEKTVTATRTVDKGSNKTTWTADNATVDANTGVITLSVEDIEVGGTIKAIAKDNGGLVPEEKPLESDPATKTLETVNVSYDRNGGTGDMDGKKLNKGSKYTILSNAFTAPENEKFKTWKIGETEYAAGAEITVKEDTTIQAVWQDIEVTVSYSPNGGSGKMVSKTLKQGSKYKVLPNAFVAPDDTQEFKAWEVDGQEVAPGTEIIVKGDTVVRAVWKKIPVKVSYDANGGSGSMDDATVDKGSKYKVLPNAFVAPDDTQEFKAWEVDGQEVAPGTEIIVKGDTVVRAVWKKIPVKVSYDANGGSGSMDGATVDKGSKYTVLPNGFTAPDDTQEFKAWEVDGQEVAPGTEIIVKGDTVVRAVWKKIPVSVRYDANGGSGSMDGATVDKGSKYTVLPNGFTAPDDTQEFKAWLVDGQEVAPGTEITVNGDTVVKAVWKKIPVDNPNGGSNNNGDGATKASKSRNSGKLPKTGYAGMPYQVAAMILVAGGLLIAGSKKTRKH</sequence>
<dbReference type="Proteomes" id="UP000234545">
    <property type="component" value="Unassembled WGS sequence"/>
</dbReference>
<comment type="subcellular location">
    <subcellularLocation>
        <location evidence="1">Cell envelope</location>
    </subcellularLocation>
</comment>